<evidence type="ECO:0000313" key="1">
    <source>
        <dbReference type="EMBL" id="QHA02435.1"/>
    </source>
</evidence>
<dbReference type="EMBL" id="CP047020">
    <property type="protein sequence ID" value="QHA02435.1"/>
    <property type="molecule type" value="Genomic_DNA"/>
</dbReference>
<dbReference type="Proteomes" id="UP000436138">
    <property type="component" value="Chromosome"/>
</dbReference>
<accession>A0A6I6N0V3</accession>
<protein>
    <submittedName>
        <fullName evidence="1">Uncharacterized protein</fullName>
    </submittedName>
</protein>
<organism evidence="1 2">
    <name type="scientific">Streptomyces broussonetiae</name>
    <dbReference type="NCBI Taxonomy" id="2686304"/>
    <lineage>
        <taxon>Bacteria</taxon>
        <taxon>Bacillati</taxon>
        <taxon>Actinomycetota</taxon>
        <taxon>Actinomycetes</taxon>
        <taxon>Kitasatosporales</taxon>
        <taxon>Streptomycetaceae</taxon>
        <taxon>Streptomyces</taxon>
    </lineage>
</organism>
<dbReference type="RefSeq" id="WP_158917427.1">
    <property type="nucleotide sequence ID" value="NZ_CP047020.1"/>
</dbReference>
<proteinExistence type="predicted"/>
<evidence type="ECO:0000313" key="2">
    <source>
        <dbReference type="Proteomes" id="UP000436138"/>
    </source>
</evidence>
<reference evidence="1 2" key="1">
    <citation type="submission" date="2019-12" db="EMBL/GenBank/DDBJ databases">
        <title>Streptomyces sp. strain T44 isolated from rhizosphere soil of Broussonetia papyrifera.</title>
        <authorList>
            <person name="Mo P."/>
        </authorList>
    </citation>
    <scope>NUCLEOTIDE SEQUENCE [LARGE SCALE GENOMIC DNA]</scope>
    <source>
        <strain evidence="1 2">T44</strain>
    </source>
</reference>
<dbReference type="AlphaFoldDB" id="A0A6I6N0V3"/>
<sequence>MLVSRIECRSRRAARLVPVRLFYDYLVEEGSSALPVPHLREDCVATVGAFTCAHEDAAWRELSLSTDSDGLPDLVEMPVARVVRP</sequence>
<name>A0A6I6N0V3_9ACTN</name>
<keyword evidence="2" id="KW-1185">Reference proteome</keyword>
<gene>
    <name evidence="1" type="ORF">GQF42_03225</name>
</gene>
<dbReference type="KEGG" id="sbro:GQF42_03225"/>